<sequence length="516" mass="58282">MTTISEYDKSPSYEKQLNEALNVGDHHKTRASIIDIRSQETPKFLHQFTTADKLRQMIEQPVSQPRYLAIIVENISRDFVNILQERFNVPVEFFVEHARDCVGQTLKVPQCPVSALGNTQLFSIQGATYCDNATIKVLYNCQESIQSFVSRGRKHYFRRNTRLSWDRRSFQLNIRTTVYTTRSKEGGIVAIYLVDPNLGPLQAVGQPHVSQCPPPCGFDPDSPLGRAAKLVPVQQDLYTAFTQYLSNDSLSYEQCALSPLLPTVFLFLHHSMLWQELLARLRVTIERLCFATLHRNPSLHIGNRLHEMREHISYAQQSIGSTIRVLNSIRQRTLLEEHKCTFHCLLLANEDMARELESLRVLIMESFTVLMSTLSIKDSQLAVVNSKLGIRQNQNALQQGSSVKLLTQLAFAYLPATLACSVFSMDIQELNNNGQKIWEFFIVLIALGCLSGGLIWAGKNGDKIRLRINKKAGNEEINHSVETIPEHMDVGPAQQLPHEVRASAVFSAMKGAAFVT</sequence>
<evidence type="ECO:0000256" key="1">
    <source>
        <dbReference type="SAM" id="Phobius"/>
    </source>
</evidence>
<protein>
    <submittedName>
        <fullName evidence="2">Uncharacterized protein</fullName>
    </submittedName>
</protein>
<comment type="caution">
    <text evidence="2">The sequence shown here is derived from an EMBL/GenBank/DDBJ whole genome shotgun (WGS) entry which is preliminary data.</text>
</comment>
<dbReference type="InterPro" id="IPR002523">
    <property type="entry name" value="MgTranspt_CorA/ZnTranspt_ZntB"/>
</dbReference>
<keyword evidence="3" id="KW-1185">Reference proteome</keyword>
<dbReference type="GO" id="GO:0046873">
    <property type="term" value="F:metal ion transmembrane transporter activity"/>
    <property type="evidence" value="ECO:0007669"/>
    <property type="project" value="InterPro"/>
</dbReference>
<evidence type="ECO:0000313" key="3">
    <source>
        <dbReference type="Proteomes" id="UP001213799"/>
    </source>
</evidence>
<dbReference type="Proteomes" id="UP001213799">
    <property type="component" value="Unassembled WGS sequence"/>
</dbReference>
<keyword evidence="1" id="KW-1133">Transmembrane helix</keyword>
<dbReference type="Gene3D" id="1.20.58.340">
    <property type="entry name" value="Magnesium transport protein CorA, transmembrane region"/>
    <property type="match status" value="1"/>
</dbReference>
<gene>
    <name evidence="2" type="ORF">N7537_010163</name>
</gene>
<dbReference type="AlphaFoldDB" id="A0AAD6DVK5"/>
<dbReference type="GO" id="GO:0016020">
    <property type="term" value="C:membrane"/>
    <property type="evidence" value="ECO:0007669"/>
    <property type="project" value="InterPro"/>
</dbReference>
<dbReference type="GeneID" id="81591459"/>
<evidence type="ECO:0000313" key="2">
    <source>
        <dbReference type="EMBL" id="KAJ5593259.1"/>
    </source>
</evidence>
<keyword evidence="1" id="KW-0812">Transmembrane</keyword>
<proteinExistence type="predicted"/>
<keyword evidence="1" id="KW-0472">Membrane</keyword>
<dbReference type="Pfam" id="PF01544">
    <property type="entry name" value="CorA"/>
    <property type="match status" value="1"/>
</dbReference>
<reference evidence="2" key="1">
    <citation type="journal article" date="2023" name="IMA Fungus">
        <title>Comparative genomic study of the Penicillium genus elucidates a diverse pangenome and 15 lateral gene transfer events.</title>
        <authorList>
            <person name="Petersen C."/>
            <person name="Sorensen T."/>
            <person name="Nielsen M.R."/>
            <person name="Sondergaard T.E."/>
            <person name="Sorensen J.L."/>
            <person name="Fitzpatrick D.A."/>
            <person name="Frisvad J.C."/>
            <person name="Nielsen K.L."/>
        </authorList>
    </citation>
    <scope>NUCLEOTIDE SEQUENCE</scope>
    <source>
        <strain evidence="2">IBT 12815</strain>
    </source>
</reference>
<reference evidence="2" key="2">
    <citation type="submission" date="2023-01" db="EMBL/GenBank/DDBJ databases">
        <authorList>
            <person name="Petersen C."/>
        </authorList>
    </citation>
    <scope>NUCLEOTIDE SEQUENCE</scope>
    <source>
        <strain evidence="2">IBT 12815</strain>
    </source>
</reference>
<dbReference type="RefSeq" id="XP_056749885.1">
    <property type="nucleotide sequence ID" value="XM_056901217.1"/>
</dbReference>
<dbReference type="EMBL" id="JAQJAE010000005">
    <property type="protein sequence ID" value="KAJ5593259.1"/>
    <property type="molecule type" value="Genomic_DNA"/>
</dbReference>
<organism evidence="2 3">
    <name type="scientific">Penicillium hordei</name>
    <dbReference type="NCBI Taxonomy" id="40994"/>
    <lineage>
        <taxon>Eukaryota</taxon>
        <taxon>Fungi</taxon>
        <taxon>Dikarya</taxon>
        <taxon>Ascomycota</taxon>
        <taxon>Pezizomycotina</taxon>
        <taxon>Eurotiomycetes</taxon>
        <taxon>Eurotiomycetidae</taxon>
        <taxon>Eurotiales</taxon>
        <taxon>Aspergillaceae</taxon>
        <taxon>Penicillium</taxon>
    </lineage>
</organism>
<accession>A0AAD6DVK5</accession>
<feature type="transmembrane region" description="Helical" evidence="1">
    <location>
        <begin position="437"/>
        <end position="457"/>
    </location>
</feature>
<name>A0AAD6DVK5_9EURO</name>